<keyword evidence="2" id="KW-0175">Coiled coil</keyword>
<keyword evidence="1" id="KW-0862">Zinc</keyword>
<feature type="compositionally biased region" description="Low complexity" evidence="3">
    <location>
        <begin position="121"/>
        <end position="141"/>
    </location>
</feature>
<keyword evidence="1" id="KW-0863">Zinc-finger</keyword>
<feature type="domain" description="B box-type" evidence="4">
    <location>
        <begin position="290"/>
        <end position="330"/>
    </location>
</feature>
<evidence type="ECO:0000256" key="2">
    <source>
        <dbReference type="SAM" id="Coils"/>
    </source>
</evidence>
<dbReference type="GO" id="GO:0008270">
    <property type="term" value="F:zinc ion binding"/>
    <property type="evidence" value="ECO:0007669"/>
    <property type="project" value="UniProtKB-KW"/>
</dbReference>
<feature type="region of interest" description="Disordered" evidence="3">
    <location>
        <begin position="108"/>
        <end position="145"/>
    </location>
</feature>
<dbReference type="InterPro" id="IPR047153">
    <property type="entry name" value="TRIM45/56/19-like"/>
</dbReference>
<dbReference type="OrthoDB" id="342730at2759"/>
<keyword evidence="1" id="KW-0479">Metal-binding</keyword>
<accession>A0A9N9RFY7</accession>
<proteinExistence type="predicted"/>
<feature type="coiled-coil region" evidence="2">
    <location>
        <begin position="411"/>
        <end position="438"/>
    </location>
</feature>
<protein>
    <recommendedName>
        <fullName evidence="4">B box-type domain-containing protein</fullName>
    </recommendedName>
</protein>
<dbReference type="PROSITE" id="PS50119">
    <property type="entry name" value="ZF_BBOX"/>
    <property type="match status" value="1"/>
</dbReference>
<reference evidence="5" key="2">
    <citation type="submission" date="2022-10" db="EMBL/GenBank/DDBJ databases">
        <authorList>
            <consortium name="ENA_rothamsted_submissions"/>
            <consortium name="culmorum"/>
            <person name="King R."/>
        </authorList>
    </citation>
    <scope>NUCLEOTIDE SEQUENCE</scope>
</reference>
<evidence type="ECO:0000313" key="6">
    <source>
        <dbReference type="Proteomes" id="UP001153714"/>
    </source>
</evidence>
<dbReference type="InterPro" id="IPR000315">
    <property type="entry name" value="Znf_B-box"/>
</dbReference>
<evidence type="ECO:0000259" key="4">
    <source>
        <dbReference type="PROSITE" id="PS50119"/>
    </source>
</evidence>
<organism evidence="5 6">
    <name type="scientific">Diatraea saccharalis</name>
    <name type="common">sugarcane borer</name>
    <dbReference type="NCBI Taxonomy" id="40085"/>
    <lineage>
        <taxon>Eukaryota</taxon>
        <taxon>Metazoa</taxon>
        <taxon>Ecdysozoa</taxon>
        <taxon>Arthropoda</taxon>
        <taxon>Hexapoda</taxon>
        <taxon>Insecta</taxon>
        <taxon>Pterygota</taxon>
        <taxon>Neoptera</taxon>
        <taxon>Endopterygota</taxon>
        <taxon>Lepidoptera</taxon>
        <taxon>Glossata</taxon>
        <taxon>Ditrysia</taxon>
        <taxon>Pyraloidea</taxon>
        <taxon>Crambidae</taxon>
        <taxon>Crambinae</taxon>
        <taxon>Diatraea</taxon>
    </lineage>
</organism>
<evidence type="ECO:0000256" key="3">
    <source>
        <dbReference type="SAM" id="MobiDB-lite"/>
    </source>
</evidence>
<dbReference type="Gene3D" id="3.30.160.60">
    <property type="entry name" value="Classic Zinc Finger"/>
    <property type="match status" value="1"/>
</dbReference>
<dbReference type="Proteomes" id="UP001153714">
    <property type="component" value="Chromosome 8"/>
</dbReference>
<evidence type="ECO:0000256" key="1">
    <source>
        <dbReference type="PROSITE-ProRule" id="PRU00024"/>
    </source>
</evidence>
<keyword evidence="6" id="KW-1185">Reference proteome</keyword>
<dbReference type="PANTHER" id="PTHR25462:SF296">
    <property type="entry name" value="MEIOTIC P26, ISOFORM F"/>
    <property type="match status" value="1"/>
</dbReference>
<dbReference type="AlphaFoldDB" id="A0A9N9RFY7"/>
<name>A0A9N9RFY7_9NEOP</name>
<gene>
    <name evidence="5" type="ORF">DIATSA_LOCUS13103</name>
</gene>
<feature type="compositionally biased region" description="Polar residues" evidence="3">
    <location>
        <begin position="108"/>
        <end position="120"/>
    </location>
</feature>
<sequence>MSKTYNNECFEVKEKIETTMQLFTQAVENRETYLLEKVENMRQSKINELNQYMNTLRSMLAGLSHISELIIHSIDSDGINLFMIKEKDKYEVNLFSTMFKNMQFQERDGSSMSSLPSIAQSPASSEPSTSTASTSATASNSFNKPDESVVTSRFISDILHTRENISPTESMYSEECIADDIELPSMSGMPNPLGAIGCEFARIRKNKSKQQRTYKTDNVSGLPSRSYLVTMTCFGCNKSSPTTPCLQCRNLFCNDCCYNPISVCQMRKHALHPIDPSFIGMIPSPKNSDKDDVYCELHEDALQFHFKECSVFICHKCTLWDHKDHDYIPVNGVFDKLTRLDMMDVIKDVINSTSTIKTEIDRVTAMSKAYAKESAEAENKIRTAMQYLAKAVEDHEKYLLDKVANMRQTRMKELSRHINKLNGMLEGLSRSNDSLMRNIDAQGVELFIVKENSRALVDHISSTFENMNVNEEKIGFIPPNHYLIEQLKLLRGCGGAGDGYDAVVAIAYVAL</sequence>
<dbReference type="EMBL" id="OU893339">
    <property type="protein sequence ID" value="CAG9795868.1"/>
    <property type="molecule type" value="Genomic_DNA"/>
</dbReference>
<reference evidence="5" key="1">
    <citation type="submission" date="2021-12" db="EMBL/GenBank/DDBJ databases">
        <authorList>
            <person name="King R."/>
        </authorList>
    </citation>
    <scope>NUCLEOTIDE SEQUENCE</scope>
</reference>
<evidence type="ECO:0000313" key="5">
    <source>
        <dbReference type="EMBL" id="CAG9795868.1"/>
    </source>
</evidence>
<dbReference type="PANTHER" id="PTHR25462">
    <property type="entry name" value="BONUS, ISOFORM C-RELATED"/>
    <property type="match status" value="1"/>
</dbReference>
<dbReference type="SUPFAM" id="SSF57845">
    <property type="entry name" value="B-box zinc-binding domain"/>
    <property type="match status" value="1"/>
</dbReference>